<dbReference type="InterPro" id="IPR001623">
    <property type="entry name" value="DnaJ_domain"/>
</dbReference>
<name>A0A327Q7R7_9BACT</name>
<dbReference type="PRINTS" id="PR00625">
    <property type="entry name" value="JDOMAIN"/>
</dbReference>
<protein>
    <submittedName>
        <fullName evidence="3">Curved DNA-binding protein</fullName>
    </submittedName>
</protein>
<dbReference type="Gene3D" id="1.10.287.110">
    <property type="entry name" value="DnaJ domain"/>
    <property type="match status" value="1"/>
</dbReference>
<dbReference type="GO" id="GO:0005737">
    <property type="term" value="C:cytoplasm"/>
    <property type="evidence" value="ECO:0007669"/>
    <property type="project" value="TreeGrafter"/>
</dbReference>
<proteinExistence type="predicted"/>
<dbReference type="SMART" id="SM00271">
    <property type="entry name" value="DnaJ"/>
    <property type="match status" value="1"/>
</dbReference>
<dbReference type="SUPFAM" id="SSF49493">
    <property type="entry name" value="HSP40/DnaJ peptide-binding domain"/>
    <property type="match status" value="2"/>
</dbReference>
<dbReference type="InterPro" id="IPR018253">
    <property type="entry name" value="DnaJ_domain_CS"/>
</dbReference>
<dbReference type="InterPro" id="IPR036869">
    <property type="entry name" value="J_dom_sf"/>
</dbReference>
<evidence type="ECO:0000259" key="2">
    <source>
        <dbReference type="PROSITE" id="PS50076"/>
    </source>
</evidence>
<dbReference type="CDD" id="cd06257">
    <property type="entry name" value="DnaJ"/>
    <property type="match status" value="1"/>
</dbReference>
<evidence type="ECO:0000313" key="4">
    <source>
        <dbReference type="Proteomes" id="UP000249547"/>
    </source>
</evidence>
<dbReference type="RefSeq" id="WP_111599731.1">
    <property type="nucleotide sequence ID" value="NZ_QLLL01000009.1"/>
</dbReference>
<dbReference type="Gene3D" id="2.60.260.20">
    <property type="entry name" value="Urease metallochaperone UreE, N-terminal domain"/>
    <property type="match status" value="2"/>
</dbReference>
<dbReference type="GO" id="GO:0003677">
    <property type="term" value="F:DNA binding"/>
    <property type="evidence" value="ECO:0007669"/>
    <property type="project" value="UniProtKB-KW"/>
</dbReference>
<dbReference type="CDD" id="cd10747">
    <property type="entry name" value="DnaJ_C"/>
    <property type="match status" value="1"/>
</dbReference>
<dbReference type="OrthoDB" id="9779889at2"/>
<feature type="domain" description="J" evidence="2">
    <location>
        <begin position="5"/>
        <end position="70"/>
    </location>
</feature>
<dbReference type="PROSITE" id="PS50076">
    <property type="entry name" value="DNAJ_2"/>
    <property type="match status" value="1"/>
</dbReference>
<dbReference type="GO" id="GO:0042026">
    <property type="term" value="P:protein refolding"/>
    <property type="evidence" value="ECO:0007669"/>
    <property type="project" value="TreeGrafter"/>
</dbReference>
<dbReference type="InterPro" id="IPR008971">
    <property type="entry name" value="HSP40/DnaJ_pept-bd"/>
</dbReference>
<dbReference type="GO" id="GO:0051082">
    <property type="term" value="F:unfolded protein binding"/>
    <property type="evidence" value="ECO:0007669"/>
    <property type="project" value="InterPro"/>
</dbReference>
<dbReference type="EMBL" id="QLLL01000009">
    <property type="protein sequence ID" value="RAI99771.1"/>
    <property type="molecule type" value="Genomic_DNA"/>
</dbReference>
<dbReference type="InterPro" id="IPR002939">
    <property type="entry name" value="DnaJ_C"/>
</dbReference>
<evidence type="ECO:0000313" key="3">
    <source>
        <dbReference type="EMBL" id="RAI99771.1"/>
    </source>
</evidence>
<dbReference type="PROSITE" id="PS00636">
    <property type="entry name" value="DNAJ_1"/>
    <property type="match status" value="1"/>
</dbReference>
<dbReference type="AlphaFoldDB" id="A0A327Q7R7"/>
<reference evidence="3 4" key="1">
    <citation type="submission" date="2018-06" db="EMBL/GenBank/DDBJ databases">
        <title>Genomic Encyclopedia of Archaeal and Bacterial Type Strains, Phase II (KMG-II): from individual species to whole genera.</title>
        <authorList>
            <person name="Goeker M."/>
        </authorList>
    </citation>
    <scope>NUCLEOTIDE SEQUENCE [LARGE SCALE GENOMIC DNA]</scope>
    <source>
        <strain evidence="3 4">DSM 23857</strain>
    </source>
</reference>
<evidence type="ECO:0000256" key="1">
    <source>
        <dbReference type="ARBA" id="ARBA00023186"/>
    </source>
</evidence>
<dbReference type="PANTHER" id="PTHR43096:SF52">
    <property type="entry name" value="DNAJ HOMOLOG 1, MITOCHONDRIAL-RELATED"/>
    <property type="match status" value="1"/>
</dbReference>
<sequence>MDYKDYYKVLGVEKTATADAIKKAYRKLAVKYHPDKNPDDKLAEEKFKEINEAYEVLSDEEKRKKYDAFGENWRYYEQAGGQEGNFDWSKWQGANGGGQYQYQGNMEDMFGGGGGGEHFSDFFEHLFGGGFSGRSRGGRTRSSRGRDINASMSISISDAINGATKQIEVNGLKLNLKIKPGTYEGQILRLKGKGEPGRNNNEAGDLLISISIDHSGYEISGNDIYSDIQIDIYTAILGGKVQVNTPSGALQLSIPAGTDSGRLFRVKGKGMPNAQGGTGDFFVRIGITVPKNLTDEQKEAFGKLANPEK</sequence>
<accession>A0A327Q7R7</accession>
<dbReference type="Proteomes" id="UP000249547">
    <property type="component" value="Unassembled WGS sequence"/>
</dbReference>
<keyword evidence="3" id="KW-0238">DNA-binding</keyword>
<organism evidence="3 4">
    <name type="scientific">Chitinophaga skermanii</name>
    <dbReference type="NCBI Taxonomy" id="331697"/>
    <lineage>
        <taxon>Bacteria</taxon>
        <taxon>Pseudomonadati</taxon>
        <taxon>Bacteroidota</taxon>
        <taxon>Chitinophagia</taxon>
        <taxon>Chitinophagales</taxon>
        <taxon>Chitinophagaceae</taxon>
        <taxon>Chitinophaga</taxon>
    </lineage>
</organism>
<dbReference type="Pfam" id="PF01556">
    <property type="entry name" value="DnaJ_C"/>
    <property type="match status" value="1"/>
</dbReference>
<dbReference type="SUPFAM" id="SSF46565">
    <property type="entry name" value="Chaperone J-domain"/>
    <property type="match status" value="1"/>
</dbReference>
<dbReference type="FunFam" id="2.60.260.20:FF:000013">
    <property type="entry name" value="DnaJ subfamily B member 11"/>
    <property type="match status" value="1"/>
</dbReference>
<keyword evidence="1" id="KW-0143">Chaperone</keyword>
<gene>
    <name evidence="3" type="ORF">LX64_04324</name>
</gene>
<keyword evidence="4" id="KW-1185">Reference proteome</keyword>
<dbReference type="PANTHER" id="PTHR43096">
    <property type="entry name" value="DNAJ HOMOLOG 1, MITOCHONDRIAL-RELATED"/>
    <property type="match status" value="1"/>
</dbReference>
<dbReference type="Pfam" id="PF00226">
    <property type="entry name" value="DnaJ"/>
    <property type="match status" value="1"/>
</dbReference>
<comment type="caution">
    <text evidence="3">The sequence shown here is derived from an EMBL/GenBank/DDBJ whole genome shotgun (WGS) entry which is preliminary data.</text>
</comment>